<dbReference type="InterPro" id="IPR045269">
    <property type="entry name" value="Atg1-like"/>
</dbReference>
<dbReference type="PROSITE" id="PS50011">
    <property type="entry name" value="PROTEIN_KINASE_DOM"/>
    <property type="match status" value="1"/>
</dbReference>
<keyword evidence="4" id="KW-0418">Kinase</keyword>
<dbReference type="Gene3D" id="1.10.510.10">
    <property type="entry name" value="Transferase(Phosphotransferase) domain 1"/>
    <property type="match status" value="1"/>
</dbReference>
<evidence type="ECO:0000313" key="7">
    <source>
        <dbReference type="EMBL" id="GAH47891.1"/>
    </source>
</evidence>
<evidence type="ECO:0000256" key="1">
    <source>
        <dbReference type="ARBA" id="ARBA00022527"/>
    </source>
</evidence>
<dbReference type="FunFam" id="1.10.510.10:FF:000021">
    <property type="entry name" value="Serine/threonine protein kinase"/>
    <property type="match status" value="1"/>
</dbReference>
<evidence type="ECO:0000256" key="3">
    <source>
        <dbReference type="ARBA" id="ARBA00022741"/>
    </source>
</evidence>
<dbReference type="GO" id="GO:0005524">
    <property type="term" value="F:ATP binding"/>
    <property type="evidence" value="ECO:0007669"/>
    <property type="project" value="UniProtKB-KW"/>
</dbReference>
<gene>
    <name evidence="7" type="ORF">S03H2_35272</name>
</gene>
<dbReference type="PROSITE" id="PS00108">
    <property type="entry name" value="PROTEIN_KINASE_ST"/>
    <property type="match status" value="1"/>
</dbReference>
<dbReference type="GO" id="GO:0010506">
    <property type="term" value="P:regulation of autophagy"/>
    <property type="evidence" value="ECO:0007669"/>
    <property type="project" value="InterPro"/>
</dbReference>
<dbReference type="PIRSF" id="PIRSF000654">
    <property type="entry name" value="Integrin-linked_kinase"/>
    <property type="match status" value="1"/>
</dbReference>
<keyword evidence="5" id="KW-0067">ATP-binding</keyword>
<comment type="caution">
    <text evidence="7">The sequence shown here is derived from an EMBL/GenBank/DDBJ whole genome shotgun (WGS) entry which is preliminary data.</text>
</comment>
<dbReference type="AlphaFoldDB" id="X1FQD6"/>
<dbReference type="GO" id="GO:0005737">
    <property type="term" value="C:cytoplasm"/>
    <property type="evidence" value="ECO:0007669"/>
    <property type="project" value="TreeGrafter"/>
</dbReference>
<evidence type="ECO:0000259" key="6">
    <source>
        <dbReference type="PROSITE" id="PS50011"/>
    </source>
</evidence>
<dbReference type="PANTHER" id="PTHR24348">
    <property type="entry name" value="SERINE/THREONINE-PROTEIN KINASE UNC-51-RELATED"/>
    <property type="match status" value="1"/>
</dbReference>
<proteinExistence type="predicted"/>
<keyword evidence="1" id="KW-0723">Serine/threonine-protein kinase</keyword>
<dbReference type="SMART" id="SM00220">
    <property type="entry name" value="S_TKc"/>
    <property type="match status" value="1"/>
</dbReference>
<evidence type="ECO:0000256" key="5">
    <source>
        <dbReference type="ARBA" id="ARBA00022840"/>
    </source>
</evidence>
<feature type="non-terminal residue" evidence="7">
    <location>
        <position position="1"/>
    </location>
</feature>
<dbReference type="EMBL" id="BARU01021557">
    <property type="protein sequence ID" value="GAH47891.1"/>
    <property type="molecule type" value="Genomic_DNA"/>
</dbReference>
<dbReference type="GO" id="GO:0004674">
    <property type="term" value="F:protein serine/threonine kinase activity"/>
    <property type="evidence" value="ECO:0007669"/>
    <property type="project" value="UniProtKB-KW"/>
</dbReference>
<dbReference type="SUPFAM" id="SSF56112">
    <property type="entry name" value="Protein kinase-like (PK-like)"/>
    <property type="match status" value="1"/>
</dbReference>
<dbReference type="InterPro" id="IPR011009">
    <property type="entry name" value="Kinase-like_dom_sf"/>
</dbReference>
<reference evidence="7" key="1">
    <citation type="journal article" date="2014" name="Front. Microbiol.">
        <title>High frequency of phylogenetically diverse reductive dehalogenase-homologous genes in deep subseafloor sedimentary metagenomes.</title>
        <authorList>
            <person name="Kawai M."/>
            <person name="Futagami T."/>
            <person name="Toyoda A."/>
            <person name="Takaki Y."/>
            <person name="Nishi S."/>
            <person name="Hori S."/>
            <person name="Arai W."/>
            <person name="Tsubouchi T."/>
            <person name="Morono Y."/>
            <person name="Uchiyama I."/>
            <person name="Ito T."/>
            <person name="Fujiyama A."/>
            <person name="Inagaki F."/>
            <person name="Takami H."/>
        </authorList>
    </citation>
    <scope>NUCLEOTIDE SEQUENCE</scope>
    <source>
        <strain evidence="7">Expedition CK06-06</strain>
    </source>
</reference>
<evidence type="ECO:0000256" key="2">
    <source>
        <dbReference type="ARBA" id="ARBA00022679"/>
    </source>
</evidence>
<dbReference type="CDD" id="cd14014">
    <property type="entry name" value="STKc_PknB_like"/>
    <property type="match status" value="1"/>
</dbReference>
<organism evidence="7">
    <name type="scientific">marine sediment metagenome</name>
    <dbReference type="NCBI Taxonomy" id="412755"/>
    <lineage>
        <taxon>unclassified sequences</taxon>
        <taxon>metagenomes</taxon>
        <taxon>ecological metagenomes</taxon>
    </lineage>
</organism>
<evidence type="ECO:0000256" key="4">
    <source>
        <dbReference type="ARBA" id="ARBA00022777"/>
    </source>
</evidence>
<keyword evidence="3" id="KW-0547">Nucleotide-binding</keyword>
<protein>
    <recommendedName>
        <fullName evidence="6">Protein kinase domain-containing protein</fullName>
    </recommendedName>
</protein>
<accession>X1FQD6</accession>
<name>X1FQD6_9ZZZZ</name>
<sequence>DINEEKGTQYITMEYVPGEDLKSTVVRVGQLSVGKAVSVAKQVCEGLIEAHKLGVVHRDLKPQNIMIDKEGNVRIMDFGIARSLKTKGITAAGIMIGTPEYMSPEQAEMKETDQRSDVYSLGVILYEMVTGRLPFEGDSPLSIAMKHKSERPSDPRRLNTQISPELDRVILRCMEKDKKKRYQQAEELYSELDNLEKGLPTRERMVPKRKTACIVIEEKFMKAILPIS</sequence>
<feature type="domain" description="Protein kinase" evidence="6">
    <location>
        <begin position="1"/>
        <end position="192"/>
    </location>
</feature>
<dbReference type="InterPro" id="IPR000719">
    <property type="entry name" value="Prot_kinase_dom"/>
</dbReference>
<dbReference type="Pfam" id="PF00069">
    <property type="entry name" value="Pkinase"/>
    <property type="match status" value="1"/>
</dbReference>
<keyword evidence="2" id="KW-0808">Transferase</keyword>
<dbReference type="InterPro" id="IPR008271">
    <property type="entry name" value="Ser/Thr_kinase_AS"/>
</dbReference>